<organism evidence="18">
    <name type="scientific">Brachypodium distachyon</name>
    <name type="common">Purple false brome</name>
    <name type="synonym">Trachynia distachya</name>
    <dbReference type="NCBI Taxonomy" id="15368"/>
    <lineage>
        <taxon>Eukaryota</taxon>
        <taxon>Viridiplantae</taxon>
        <taxon>Streptophyta</taxon>
        <taxon>Embryophyta</taxon>
        <taxon>Tracheophyta</taxon>
        <taxon>Spermatophyta</taxon>
        <taxon>Magnoliopsida</taxon>
        <taxon>Liliopsida</taxon>
        <taxon>Poales</taxon>
        <taxon>Poaceae</taxon>
        <taxon>BOP clade</taxon>
        <taxon>Pooideae</taxon>
        <taxon>Stipodae</taxon>
        <taxon>Brachypodieae</taxon>
        <taxon>Brachypodium</taxon>
    </lineage>
</organism>
<comment type="subunit">
    <text evidence="6">Component of the CCR4-NOT complex, at least composed of CRR4 and CAF1 proteins.</text>
</comment>
<proteinExistence type="inferred from homology"/>
<gene>
    <name evidence="18" type="ORF">BRADI_1g32130v3</name>
</gene>
<dbReference type="Pfam" id="PF04857">
    <property type="entry name" value="CAF1"/>
    <property type="match status" value="1"/>
</dbReference>
<protein>
    <recommendedName>
        <fullName evidence="7">poly(A)-specific ribonuclease</fullName>
        <ecNumber evidence="7">3.1.13.4</ecNumber>
    </recommendedName>
</protein>
<dbReference type="GO" id="GO:0000288">
    <property type="term" value="P:nuclear-transcribed mRNA catabolic process, deadenylation-dependent decay"/>
    <property type="evidence" value="ECO:0000318"/>
    <property type="project" value="GO_Central"/>
</dbReference>
<dbReference type="PANTHER" id="PTHR10797">
    <property type="entry name" value="CCR4-NOT TRANSCRIPTION COMPLEX SUBUNIT"/>
    <property type="match status" value="1"/>
</dbReference>
<keyword evidence="11" id="KW-0378">Hydrolase</keyword>
<dbReference type="InterPro" id="IPR039637">
    <property type="entry name" value="CNOT7/CNOT8/Pop2"/>
</dbReference>
<evidence type="ECO:0000256" key="11">
    <source>
        <dbReference type="ARBA" id="ARBA00022801"/>
    </source>
</evidence>
<evidence type="ECO:0000313" key="20">
    <source>
        <dbReference type="Proteomes" id="UP000008810"/>
    </source>
</evidence>
<comment type="function">
    <text evidence="17">Ubiquitous transcription factor required for a diverse set of processes. It is a component of the CCR4 complex involved in the control of gene expression.</text>
</comment>
<evidence type="ECO:0000256" key="15">
    <source>
        <dbReference type="ARBA" id="ARBA00023163"/>
    </source>
</evidence>
<keyword evidence="13" id="KW-0694">RNA-binding</keyword>
<dbReference type="Gene3D" id="3.30.420.10">
    <property type="entry name" value="Ribonuclease H-like superfamily/Ribonuclease H"/>
    <property type="match status" value="1"/>
</dbReference>
<evidence type="ECO:0000256" key="13">
    <source>
        <dbReference type="ARBA" id="ARBA00022884"/>
    </source>
</evidence>
<dbReference type="EC" id="3.1.13.4" evidence="7"/>
<dbReference type="OrthoDB" id="635404at2759"/>
<keyword evidence="8" id="KW-0963">Cytoplasm</keyword>
<dbReference type="InterPro" id="IPR036397">
    <property type="entry name" value="RNaseH_sf"/>
</dbReference>
<evidence type="ECO:0000313" key="19">
    <source>
        <dbReference type="EnsemblPlants" id="KQK17035"/>
    </source>
</evidence>
<reference evidence="19" key="3">
    <citation type="submission" date="2018-08" db="UniProtKB">
        <authorList>
            <consortium name="EnsemblPlants"/>
        </authorList>
    </citation>
    <scope>IDENTIFICATION</scope>
    <source>
        <strain evidence="19">cv. Bd21</strain>
    </source>
</reference>
<evidence type="ECO:0000256" key="10">
    <source>
        <dbReference type="ARBA" id="ARBA00022723"/>
    </source>
</evidence>
<evidence type="ECO:0000256" key="12">
    <source>
        <dbReference type="ARBA" id="ARBA00022839"/>
    </source>
</evidence>
<accession>A0A0Q3JGS7</accession>
<evidence type="ECO:0000256" key="17">
    <source>
        <dbReference type="ARBA" id="ARBA00025148"/>
    </source>
</evidence>
<dbReference type="GO" id="GO:0046872">
    <property type="term" value="F:metal ion binding"/>
    <property type="evidence" value="ECO:0007669"/>
    <property type="project" value="UniProtKB-KW"/>
</dbReference>
<comment type="catalytic activity">
    <reaction evidence="1">
        <text>Exonucleolytic cleavage of poly(A) to 5'-AMP.</text>
        <dbReference type="EC" id="3.1.13.4"/>
    </reaction>
</comment>
<keyword evidence="14" id="KW-0805">Transcription regulation</keyword>
<dbReference type="GO" id="GO:0000932">
    <property type="term" value="C:P-body"/>
    <property type="evidence" value="ECO:0000318"/>
    <property type="project" value="GO_Central"/>
</dbReference>
<evidence type="ECO:0000313" key="18">
    <source>
        <dbReference type="EMBL" id="KQK17035.2"/>
    </source>
</evidence>
<dbReference type="EMBL" id="CM000880">
    <property type="protein sequence ID" value="KQK17035.2"/>
    <property type="molecule type" value="Genomic_DNA"/>
</dbReference>
<dbReference type="GO" id="GO:0003723">
    <property type="term" value="F:RNA binding"/>
    <property type="evidence" value="ECO:0007669"/>
    <property type="project" value="UniProtKB-KW"/>
</dbReference>
<reference evidence="18 19" key="1">
    <citation type="journal article" date="2010" name="Nature">
        <title>Genome sequencing and analysis of the model grass Brachypodium distachyon.</title>
        <authorList>
            <consortium name="International Brachypodium Initiative"/>
        </authorList>
    </citation>
    <scope>NUCLEOTIDE SEQUENCE [LARGE SCALE GENOMIC DNA]</scope>
    <source>
        <strain evidence="18 19">Bd21</strain>
    </source>
</reference>
<dbReference type="AlphaFoldDB" id="A0A0Q3JGS7"/>
<dbReference type="GO" id="GO:0030015">
    <property type="term" value="C:CCR4-NOT core complex"/>
    <property type="evidence" value="ECO:0000318"/>
    <property type="project" value="GO_Central"/>
</dbReference>
<evidence type="ECO:0000256" key="4">
    <source>
        <dbReference type="ARBA" id="ARBA00004496"/>
    </source>
</evidence>
<evidence type="ECO:0000256" key="5">
    <source>
        <dbReference type="ARBA" id="ARBA00008372"/>
    </source>
</evidence>
<dbReference type="STRING" id="15368.A0A0Q3JGS7"/>
<reference evidence="18" key="2">
    <citation type="submission" date="2017-06" db="EMBL/GenBank/DDBJ databases">
        <title>WGS assembly of Brachypodium distachyon.</title>
        <authorList>
            <consortium name="The International Brachypodium Initiative"/>
            <person name="Lucas S."/>
            <person name="Harmon-Smith M."/>
            <person name="Lail K."/>
            <person name="Tice H."/>
            <person name="Grimwood J."/>
            <person name="Bruce D."/>
            <person name="Barry K."/>
            <person name="Shu S."/>
            <person name="Lindquist E."/>
            <person name="Wang M."/>
            <person name="Pitluck S."/>
            <person name="Vogel J.P."/>
            <person name="Garvin D.F."/>
            <person name="Mockler T.C."/>
            <person name="Schmutz J."/>
            <person name="Rokhsar D."/>
            <person name="Bevan M.W."/>
        </authorList>
    </citation>
    <scope>NUCLEOTIDE SEQUENCE</scope>
    <source>
        <strain evidence="18">Bd21</strain>
    </source>
</reference>
<dbReference type="GO" id="GO:0005634">
    <property type="term" value="C:nucleus"/>
    <property type="evidence" value="ECO:0007669"/>
    <property type="project" value="UniProtKB-SubCell"/>
</dbReference>
<sequence length="335" mass="36544">MASSRPNDGGERQLPVFSSRFFAPPPPRPALSFQLPPQQRAVVPRRRHCHADAAPSAVRIMPVTAWNLDAAMELMASLLPLFPYVAVDTEYPGVVHHHSHSPNAAAAATAEERYAVAKANVDELPIVQLGITLCDDQGRLPVFQDHLTGCHVEVSWEINFTDFDAGVHRHAPESVNFLRSQGVDFDLARAQGVTSNAFGHKFVSMLSSPSSNANKLTWAMFGGMYDLGYLFKILTGGQPLPERKEMFVREVKARLGGGRLFDAKYMAERCGRGDLRGVGLKRVAANLGVPRHYPEPPCLAGPKSILACRIFTALRRSVFSPDGGACLEGCIDGMQ</sequence>
<evidence type="ECO:0000256" key="3">
    <source>
        <dbReference type="ARBA" id="ARBA00004123"/>
    </source>
</evidence>
<dbReference type="InterPro" id="IPR012337">
    <property type="entry name" value="RNaseH-like_sf"/>
</dbReference>
<dbReference type="FunCoup" id="A0A0Q3JGS7">
    <property type="interactions" value="696"/>
</dbReference>
<comment type="cofactor">
    <cofactor evidence="2">
        <name>a divalent metal cation</name>
        <dbReference type="ChEBI" id="CHEBI:60240"/>
    </cofactor>
</comment>
<dbReference type="EnsemblPlants" id="KQK17035">
    <property type="protein sequence ID" value="KQK17035"/>
    <property type="gene ID" value="BRADI_1g32130v3"/>
</dbReference>
<dbReference type="InterPro" id="IPR006941">
    <property type="entry name" value="RNase_CAF1"/>
</dbReference>
<dbReference type="InParanoid" id="A0A0Q3JGS7"/>
<keyword evidence="15" id="KW-0804">Transcription</keyword>
<keyword evidence="16" id="KW-0539">Nucleus</keyword>
<keyword evidence="12" id="KW-0269">Exonuclease</keyword>
<evidence type="ECO:0000256" key="2">
    <source>
        <dbReference type="ARBA" id="ARBA00001968"/>
    </source>
</evidence>
<evidence type="ECO:0000256" key="7">
    <source>
        <dbReference type="ARBA" id="ARBA00012161"/>
    </source>
</evidence>
<evidence type="ECO:0000256" key="9">
    <source>
        <dbReference type="ARBA" id="ARBA00022722"/>
    </source>
</evidence>
<evidence type="ECO:0000256" key="16">
    <source>
        <dbReference type="ARBA" id="ARBA00023242"/>
    </source>
</evidence>
<dbReference type="Gramene" id="KQK17035">
    <property type="protein sequence ID" value="KQK17035"/>
    <property type="gene ID" value="BRADI_1g32130v3"/>
</dbReference>
<comment type="similarity">
    <text evidence="5">Belongs to the CAF1 family.</text>
</comment>
<dbReference type="GO" id="GO:0004535">
    <property type="term" value="F:poly(A)-specific ribonuclease activity"/>
    <property type="evidence" value="ECO:0000318"/>
    <property type="project" value="GO_Central"/>
</dbReference>
<keyword evidence="20" id="KW-1185">Reference proteome</keyword>
<evidence type="ECO:0000256" key="14">
    <source>
        <dbReference type="ARBA" id="ARBA00023015"/>
    </source>
</evidence>
<name>A0A0Q3JGS7_BRADI</name>
<keyword evidence="9" id="KW-0540">Nuclease</keyword>
<evidence type="ECO:0000256" key="1">
    <source>
        <dbReference type="ARBA" id="ARBA00001663"/>
    </source>
</evidence>
<keyword evidence="10" id="KW-0479">Metal-binding</keyword>
<dbReference type="SUPFAM" id="SSF53098">
    <property type="entry name" value="Ribonuclease H-like"/>
    <property type="match status" value="1"/>
</dbReference>
<evidence type="ECO:0000256" key="8">
    <source>
        <dbReference type="ARBA" id="ARBA00022490"/>
    </source>
</evidence>
<comment type="subcellular location">
    <subcellularLocation>
        <location evidence="4">Cytoplasm</location>
    </subcellularLocation>
    <subcellularLocation>
        <location evidence="3">Nucleus</location>
    </subcellularLocation>
</comment>
<dbReference type="Proteomes" id="UP000008810">
    <property type="component" value="Chromosome 1"/>
</dbReference>
<evidence type="ECO:0000256" key="6">
    <source>
        <dbReference type="ARBA" id="ARBA00011757"/>
    </source>
</evidence>